<dbReference type="PROSITE" id="PS50977">
    <property type="entry name" value="HTH_TETR_2"/>
    <property type="match status" value="1"/>
</dbReference>
<dbReference type="Pfam" id="PF00440">
    <property type="entry name" value="TetR_N"/>
    <property type="match status" value="1"/>
</dbReference>
<dbReference type="InterPro" id="IPR009057">
    <property type="entry name" value="Homeodomain-like_sf"/>
</dbReference>
<evidence type="ECO:0000256" key="1">
    <source>
        <dbReference type="ARBA" id="ARBA00023125"/>
    </source>
</evidence>
<evidence type="ECO:0000313" key="5">
    <source>
        <dbReference type="Proteomes" id="UP001596283"/>
    </source>
</evidence>
<dbReference type="SUPFAM" id="SSF46689">
    <property type="entry name" value="Homeodomain-like"/>
    <property type="match status" value="1"/>
</dbReference>
<reference evidence="5" key="1">
    <citation type="journal article" date="2019" name="Int. J. Syst. Evol. Microbiol.">
        <title>The Global Catalogue of Microorganisms (GCM) 10K type strain sequencing project: providing services to taxonomists for standard genome sequencing and annotation.</title>
        <authorList>
            <consortium name="The Broad Institute Genomics Platform"/>
            <consortium name="The Broad Institute Genome Sequencing Center for Infectious Disease"/>
            <person name="Wu L."/>
            <person name="Ma J."/>
        </authorList>
    </citation>
    <scope>NUCLEOTIDE SEQUENCE [LARGE SCALE GENOMIC DNA]</scope>
    <source>
        <strain evidence="5">CCM 8908</strain>
    </source>
</reference>
<dbReference type="InterPro" id="IPR001647">
    <property type="entry name" value="HTH_TetR"/>
</dbReference>
<evidence type="ECO:0000313" key="4">
    <source>
        <dbReference type="EMBL" id="MFC6260065.1"/>
    </source>
</evidence>
<accession>A0ABW1TFP1</accession>
<dbReference type="PRINTS" id="PR00455">
    <property type="entry name" value="HTHTETR"/>
</dbReference>
<feature type="domain" description="HTH tetR-type" evidence="3">
    <location>
        <begin position="9"/>
        <end position="69"/>
    </location>
</feature>
<evidence type="ECO:0000256" key="2">
    <source>
        <dbReference type="PROSITE-ProRule" id="PRU00335"/>
    </source>
</evidence>
<gene>
    <name evidence="4" type="ORF">ACFP1C_03825</name>
</gene>
<dbReference type="PANTHER" id="PTHR43479">
    <property type="entry name" value="ACREF/ENVCD OPERON REPRESSOR-RELATED"/>
    <property type="match status" value="1"/>
</dbReference>
<comment type="caution">
    <text evidence="4">The sequence shown here is derived from an EMBL/GenBank/DDBJ whole genome shotgun (WGS) entry which is preliminary data.</text>
</comment>
<dbReference type="Proteomes" id="UP001596283">
    <property type="component" value="Unassembled WGS sequence"/>
</dbReference>
<dbReference type="RefSeq" id="WP_125685211.1">
    <property type="nucleotide sequence ID" value="NZ_JBHSSI010000025.1"/>
</dbReference>
<name>A0ABW1TFP1_9LACO</name>
<dbReference type="InterPro" id="IPR036271">
    <property type="entry name" value="Tet_transcr_reg_TetR-rel_C_sf"/>
</dbReference>
<organism evidence="4 5">
    <name type="scientific">Levilactobacillus fujinensis</name>
    <dbReference type="NCBI Taxonomy" id="2486024"/>
    <lineage>
        <taxon>Bacteria</taxon>
        <taxon>Bacillati</taxon>
        <taxon>Bacillota</taxon>
        <taxon>Bacilli</taxon>
        <taxon>Lactobacillales</taxon>
        <taxon>Lactobacillaceae</taxon>
        <taxon>Levilactobacillus</taxon>
    </lineage>
</organism>
<feature type="DNA-binding region" description="H-T-H motif" evidence="2">
    <location>
        <begin position="32"/>
        <end position="51"/>
    </location>
</feature>
<evidence type="ECO:0000259" key="3">
    <source>
        <dbReference type="PROSITE" id="PS50977"/>
    </source>
</evidence>
<keyword evidence="5" id="KW-1185">Reference proteome</keyword>
<keyword evidence="1 2" id="KW-0238">DNA-binding</keyword>
<dbReference type="SUPFAM" id="SSF48498">
    <property type="entry name" value="Tetracyclin repressor-like, C-terminal domain"/>
    <property type="match status" value="1"/>
</dbReference>
<sequence length="197" mass="22266">MTKRDENAKTTRRKLLDAADQLIVERGYENVFVEDITTASGVAKGTFYNYFPKKEDIIGELEREHFSQLNAQINEISDELTPAANISAYLANFMQITAAAGVERARGWIRFVAVPNSPDDKWTYDFGKVSELLTQLIQHGQLEKETPVEMIAQVLSMQLYGVIFSWVMNKSIDPQKAIQNFCATLVEPLIQPYITAV</sequence>
<protein>
    <submittedName>
        <fullName evidence="4">TetR/AcrR family transcriptional regulator</fullName>
    </submittedName>
</protein>
<dbReference type="InterPro" id="IPR050624">
    <property type="entry name" value="HTH-type_Tx_Regulator"/>
</dbReference>
<dbReference type="EMBL" id="JBHSSI010000025">
    <property type="protein sequence ID" value="MFC6260065.1"/>
    <property type="molecule type" value="Genomic_DNA"/>
</dbReference>
<dbReference type="PANTHER" id="PTHR43479:SF11">
    <property type="entry name" value="ACREF_ENVCD OPERON REPRESSOR-RELATED"/>
    <property type="match status" value="1"/>
</dbReference>
<dbReference type="Gene3D" id="1.10.357.10">
    <property type="entry name" value="Tetracycline Repressor, domain 2"/>
    <property type="match status" value="1"/>
</dbReference>
<proteinExistence type="predicted"/>